<dbReference type="InterPro" id="IPR003594">
    <property type="entry name" value="HATPase_dom"/>
</dbReference>
<evidence type="ECO:0000256" key="3">
    <source>
        <dbReference type="ARBA" id="ARBA00022553"/>
    </source>
</evidence>
<evidence type="ECO:0000256" key="2">
    <source>
        <dbReference type="ARBA" id="ARBA00012438"/>
    </source>
</evidence>
<dbReference type="PANTHER" id="PTHR24421">
    <property type="entry name" value="NITRATE/NITRITE SENSOR PROTEIN NARX-RELATED"/>
    <property type="match status" value="1"/>
</dbReference>
<gene>
    <name evidence="13" type="ORF">LY01_01056</name>
</gene>
<dbReference type="CDD" id="cd16917">
    <property type="entry name" value="HATPase_UhpB-NarQ-NarX-like"/>
    <property type="match status" value="1"/>
</dbReference>
<dbReference type="Gene3D" id="3.30.565.10">
    <property type="entry name" value="Histidine kinase-like ATPase, C-terminal domain"/>
    <property type="match status" value="1"/>
</dbReference>
<dbReference type="PROSITE" id="PS50109">
    <property type="entry name" value="HIS_KIN"/>
    <property type="match status" value="1"/>
</dbReference>
<comment type="catalytic activity">
    <reaction evidence="1">
        <text>ATP + protein L-histidine = ADP + protein N-phospho-L-histidine.</text>
        <dbReference type="EC" id="2.7.13.3"/>
    </reaction>
</comment>
<dbReference type="GO" id="GO:0016020">
    <property type="term" value="C:membrane"/>
    <property type="evidence" value="ECO:0007669"/>
    <property type="project" value="InterPro"/>
</dbReference>
<dbReference type="SUPFAM" id="SSF48452">
    <property type="entry name" value="TPR-like"/>
    <property type="match status" value="1"/>
</dbReference>
<evidence type="ECO:0000256" key="1">
    <source>
        <dbReference type="ARBA" id="ARBA00000085"/>
    </source>
</evidence>
<dbReference type="RefSeq" id="WP_104514785.1">
    <property type="nucleotide sequence ID" value="NZ_MQVW01000002.1"/>
</dbReference>
<feature type="domain" description="Histidine kinase" evidence="12">
    <location>
        <begin position="499"/>
        <end position="587"/>
    </location>
</feature>
<dbReference type="Proteomes" id="UP000239002">
    <property type="component" value="Unassembled WGS sequence"/>
</dbReference>
<keyword evidence="10" id="KW-0472">Membrane</keyword>
<dbReference type="Pfam" id="PF02518">
    <property type="entry name" value="HATPase_c"/>
    <property type="match status" value="1"/>
</dbReference>
<proteinExistence type="predicted"/>
<evidence type="ECO:0000313" key="13">
    <source>
        <dbReference type="EMBL" id="PPK95468.1"/>
    </source>
</evidence>
<keyword evidence="9" id="KW-0175">Coiled coil</keyword>
<evidence type="ECO:0000256" key="7">
    <source>
        <dbReference type="ARBA" id="ARBA00022840"/>
    </source>
</evidence>
<dbReference type="GO" id="GO:0000155">
    <property type="term" value="F:phosphorelay sensor kinase activity"/>
    <property type="evidence" value="ECO:0007669"/>
    <property type="project" value="InterPro"/>
</dbReference>
<dbReference type="InterPro" id="IPR005467">
    <property type="entry name" value="His_kinase_dom"/>
</dbReference>
<feature type="signal peptide" evidence="11">
    <location>
        <begin position="1"/>
        <end position="19"/>
    </location>
</feature>
<keyword evidence="14" id="KW-1185">Reference proteome</keyword>
<dbReference type="AlphaFoldDB" id="A0A2S6IMM9"/>
<keyword evidence="10" id="KW-0812">Transmembrane</keyword>
<keyword evidence="3" id="KW-0597">Phosphoprotein</keyword>
<keyword evidence="7" id="KW-0067">ATP-binding</keyword>
<feature type="chain" id="PRO_5015453819" description="histidine kinase" evidence="11">
    <location>
        <begin position="20"/>
        <end position="587"/>
    </location>
</feature>
<reference evidence="13 14" key="1">
    <citation type="submission" date="2018-02" db="EMBL/GenBank/DDBJ databases">
        <title>Genomic Encyclopedia of Archaeal and Bacterial Type Strains, Phase II (KMG-II): from individual species to whole genera.</title>
        <authorList>
            <person name="Goeker M."/>
        </authorList>
    </citation>
    <scope>NUCLEOTIDE SEQUENCE [LARGE SCALE GENOMIC DNA]</scope>
    <source>
        <strain evidence="13 14">DSM 16809</strain>
    </source>
</reference>
<dbReference type="InterPro" id="IPR036890">
    <property type="entry name" value="HATPase_C_sf"/>
</dbReference>
<evidence type="ECO:0000256" key="5">
    <source>
        <dbReference type="ARBA" id="ARBA00022741"/>
    </source>
</evidence>
<evidence type="ECO:0000259" key="12">
    <source>
        <dbReference type="PROSITE" id="PS50109"/>
    </source>
</evidence>
<dbReference type="SMART" id="SM00028">
    <property type="entry name" value="TPR"/>
    <property type="match status" value="4"/>
</dbReference>
<organism evidence="13 14">
    <name type="scientific">Nonlabens xylanidelens</name>
    <dbReference type="NCBI Taxonomy" id="191564"/>
    <lineage>
        <taxon>Bacteria</taxon>
        <taxon>Pseudomonadati</taxon>
        <taxon>Bacteroidota</taxon>
        <taxon>Flavobacteriia</taxon>
        <taxon>Flavobacteriales</taxon>
        <taxon>Flavobacteriaceae</taxon>
        <taxon>Nonlabens</taxon>
    </lineage>
</organism>
<keyword evidence="11" id="KW-0732">Signal</keyword>
<dbReference type="Gene3D" id="1.20.5.1930">
    <property type="match status" value="1"/>
</dbReference>
<dbReference type="SMART" id="SM00387">
    <property type="entry name" value="HATPase_c"/>
    <property type="match status" value="1"/>
</dbReference>
<dbReference type="InterPro" id="IPR050482">
    <property type="entry name" value="Sensor_HK_TwoCompSys"/>
</dbReference>
<dbReference type="InterPro" id="IPR011712">
    <property type="entry name" value="Sig_transdc_His_kin_sub3_dim/P"/>
</dbReference>
<dbReference type="PANTHER" id="PTHR24421:SF10">
    <property type="entry name" value="NITRATE_NITRITE SENSOR PROTEIN NARQ"/>
    <property type="match status" value="1"/>
</dbReference>
<dbReference type="InterPro" id="IPR019734">
    <property type="entry name" value="TPR_rpt"/>
</dbReference>
<dbReference type="SUPFAM" id="SSF55874">
    <property type="entry name" value="ATPase domain of HSP90 chaperone/DNA topoisomerase II/histidine kinase"/>
    <property type="match status" value="1"/>
</dbReference>
<evidence type="ECO:0000256" key="8">
    <source>
        <dbReference type="ARBA" id="ARBA00023012"/>
    </source>
</evidence>
<dbReference type="Pfam" id="PF13424">
    <property type="entry name" value="TPR_12"/>
    <property type="match status" value="1"/>
</dbReference>
<feature type="coiled-coil region" evidence="9">
    <location>
        <begin position="293"/>
        <end position="327"/>
    </location>
</feature>
<dbReference type="EMBL" id="PTJE01000002">
    <property type="protein sequence ID" value="PPK95468.1"/>
    <property type="molecule type" value="Genomic_DNA"/>
</dbReference>
<evidence type="ECO:0000256" key="11">
    <source>
        <dbReference type="SAM" id="SignalP"/>
    </source>
</evidence>
<keyword evidence="6 13" id="KW-0418">Kinase</keyword>
<evidence type="ECO:0000256" key="10">
    <source>
        <dbReference type="SAM" id="Phobius"/>
    </source>
</evidence>
<evidence type="ECO:0000256" key="6">
    <source>
        <dbReference type="ARBA" id="ARBA00022777"/>
    </source>
</evidence>
<dbReference type="EC" id="2.7.13.3" evidence="2"/>
<sequence>MRFSLFLLTLLWSCTSLFSQELVSFNDMLTMLDKGETVKARKALDEYDLSSLSKKDRASYLLNDGIIKFRENKSVEAYKAFLEVKELKQFARTMVIYNANDYMIRIANTVSEYSTAAPSLIEENCNIADKLDNPKFKIDCINNSFYKELVGEDYELSLKYNYQMQRIAEKNNLEDELLSIENNIGTIHYFQGRYDSTIYYFERNLKRARKTLDTLYIAQRINNMAMLKSALENHTAALENINEAEIMAQDLSDYQLRILILRNKADILTNNEMYKEATDYYFRHLAANDTLSASQNTSQLNELQTKYETAEKELLNAELEAENSKSESRIYMLLFLLTMALGTAGYFLLNFYKTKKIMVARKLAQEQKELKLMRDQELASIDAMIAGQEKERLKIASDLHDDLGSSLTAIRVSIENVKERTLDNDSRSILENAHHILNDTYLKVRTLSHTQNSRVLSEDGWISSLKDLAHKINKSGDLDVEVIHSGLKGSLSNSTELYLFRIIQELINNIMKHAHATEASINITGYDNILDIMVEDNGKGFDPNKVLKIGMGLDNIKKRVNDMNGTFTVDSNIEKGGCTISIEIPLV</sequence>
<name>A0A2S6IMM9_9FLAO</name>
<evidence type="ECO:0000256" key="4">
    <source>
        <dbReference type="ARBA" id="ARBA00022679"/>
    </source>
</evidence>
<dbReference type="InterPro" id="IPR011990">
    <property type="entry name" value="TPR-like_helical_dom_sf"/>
</dbReference>
<keyword evidence="8" id="KW-0902">Two-component regulatory system</keyword>
<keyword evidence="10" id="KW-1133">Transmembrane helix</keyword>
<feature type="transmembrane region" description="Helical" evidence="10">
    <location>
        <begin position="330"/>
        <end position="352"/>
    </location>
</feature>
<dbReference type="GO" id="GO:0046983">
    <property type="term" value="F:protein dimerization activity"/>
    <property type="evidence" value="ECO:0007669"/>
    <property type="project" value="InterPro"/>
</dbReference>
<evidence type="ECO:0000256" key="9">
    <source>
        <dbReference type="SAM" id="Coils"/>
    </source>
</evidence>
<dbReference type="Pfam" id="PF07730">
    <property type="entry name" value="HisKA_3"/>
    <property type="match status" value="1"/>
</dbReference>
<dbReference type="OrthoDB" id="9778366at2"/>
<protein>
    <recommendedName>
        <fullName evidence="2">histidine kinase</fullName>
        <ecNumber evidence="2">2.7.13.3</ecNumber>
    </recommendedName>
</protein>
<evidence type="ECO:0000313" key="14">
    <source>
        <dbReference type="Proteomes" id="UP000239002"/>
    </source>
</evidence>
<keyword evidence="5" id="KW-0547">Nucleotide-binding</keyword>
<comment type="caution">
    <text evidence="13">The sequence shown here is derived from an EMBL/GenBank/DDBJ whole genome shotgun (WGS) entry which is preliminary data.</text>
</comment>
<keyword evidence="4" id="KW-0808">Transferase</keyword>
<dbReference type="Gene3D" id="1.25.40.10">
    <property type="entry name" value="Tetratricopeptide repeat domain"/>
    <property type="match status" value="1"/>
</dbReference>
<dbReference type="GO" id="GO:0005524">
    <property type="term" value="F:ATP binding"/>
    <property type="evidence" value="ECO:0007669"/>
    <property type="project" value="UniProtKB-KW"/>
</dbReference>
<accession>A0A2S6IMM9</accession>